<evidence type="ECO:0000313" key="2">
    <source>
        <dbReference type="EMBL" id="TEB45372.1"/>
    </source>
</evidence>
<organism evidence="2 4">
    <name type="scientific">Flavobacterium circumlabens</name>
    <dbReference type="NCBI Taxonomy" id="2133765"/>
    <lineage>
        <taxon>Bacteria</taxon>
        <taxon>Pseudomonadati</taxon>
        <taxon>Bacteroidota</taxon>
        <taxon>Flavobacteriia</taxon>
        <taxon>Flavobacteriales</taxon>
        <taxon>Flavobacteriaceae</taxon>
        <taxon>Flavobacterium</taxon>
    </lineage>
</organism>
<accession>A0A4Y7UHQ1</accession>
<keyword evidence="3" id="KW-1185">Reference proteome</keyword>
<gene>
    <name evidence="2" type="ORF">D0809_09440</name>
    <name evidence="1" type="ORF">EV142_102766</name>
</gene>
<reference evidence="2 4" key="2">
    <citation type="journal article" date="2018" name="Syst. Appl. Microbiol.">
        <title>Flavobacterium circumlabens sp. nov. and Flavobacterium cupreum sp. nov., two psychrotrophic species isolated from Antarctic environmental samples.</title>
        <authorList>
            <person name="Kralova S."/>
            <person name="Busse H.J."/>
            <person name="Svec P."/>
            <person name="Maslanova I."/>
            <person name="Stankova E."/>
            <person name="Bartak M."/>
            <person name="Sedlacek I."/>
        </authorList>
    </citation>
    <scope>NUCLEOTIDE SEQUENCE [LARGE SCALE GENOMIC DNA]</scope>
    <source>
        <strain evidence="2 4">CCM 8828</strain>
    </source>
</reference>
<name>A0A4Y7UHQ1_9FLAO</name>
<reference evidence="1" key="3">
    <citation type="submission" date="2019-03" db="EMBL/GenBank/DDBJ databases">
        <authorList>
            <person name="Whitman W."/>
            <person name="Huntemann M."/>
            <person name="Clum A."/>
            <person name="Pillay M."/>
            <person name="Palaniappan K."/>
            <person name="Varghese N."/>
            <person name="Mikhailova N."/>
            <person name="Stamatis D."/>
            <person name="Reddy T."/>
            <person name="Daum C."/>
            <person name="Shapiro N."/>
            <person name="Ivanova N."/>
            <person name="Kyrpides N."/>
            <person name="Woyke T."/>
        </authorList>
    </citation>
    <scope>NUCLEOTIDE SEQUENCE</scope>
    <source>
        <strain evidence="1">P5626</strain>
    </source>
</reference>
<comment type="caution">
    <text evidence="2">The sequence shown here is derived from an EMBL/GenBank/DDBJ whole genome shotgun (WGS) entry which is preliminary data.</text>
</comment>
<dbReference type="EMBL" id="QWDN01000002">
    <property type="protein sequence ID" value="TEB45372.1"/>
    <property type="molecule type" value="Genomic_DNA"/>
</dbReference>
<sequence>MRKKKKMLIIQVFFILFLLPMNNVRAQKKYRIIEIDSTENFYFVAIKHWFKRGTIISPKNTIEINGPKIKVGKRYLFNLKAYNSKRIILGPNYSFAIEGRIVWYSDKQYNVYTSESLRGLYLD</sequence>
<dbReference type="EMBL" id="SLWA01000002">
    <property type="protein sequence ID" value="TCN60146.1"/>
    <property type="molecule type" value="Genomic_DNA"/>
</dbReference>
<dbReference type="Proteomes" id="UP000295270">
    <property type="component" value="Unassembled WGS sequence"/>
</dbReference>
<reference evidence="1 3" key="1">
    <citation type="journal article" date="2015" name="Stand. Genomic Sci.">
        <title>Genomic Encyclopedia of Bacterial and Archaeal Type Strains, Phase III: the genomes of soil and plant-associated and newly described type strains.</title>
        <authorList>
            <person name="Whitman W.B."/>
            <person name="Woyke T."/>
            <person name="Klenk H.P."/>
            <person name="Zhou Y."/>
            <person name="Lilburn T.G."/>
            <person name="Beck B.J."/>
            <person name="De Vos P."/>
            <person name="Vandamme P."/>
            <person name="Eisen J.A."/>
            <person name="Garrity G."/>
            <person name="Hugenholtz P."/>
            <person name="Kyrpides N.C."/>
        </authorList>
    </citation>
    <scope>NUCLEOTIDE SEQUENCE [LARGE SCALE GENOMIC DNA]</scope>
    <source>
        <strain evidence="1 3">P5626</strain>
    </source>
</reference>
<evidence type="ECO:0000313" key="3">
    <source>
        <dbReference type="Proteomes" id="UP000295270"/>
    </source>
</evidence>
<protein>
    <submittedName>
        <fullName evidence="2">Uncharacterized protein</fullName>
    </submittedName>
</protein>
<dbReference type="Proteomes" id="UP000298340">
    <property type="component" value="Unassembled WGS sequence"/>
</dbReference>
<proteinExistence type="predicted"/>
<dbReference type="AlphaFoldDB" id="A0A4Y7UHQ1"/>
<evidence type="ECO:0000313" key="4">
    <source>
        <dbReference type="Proteomes" id="UP000298340"/>
    </source>
</evidence>
<evidence type="ECO:0000313" key="1">
    <source>
        <dbReference type="EMBL" id="TCN60146.1"/>
    </source>
</evidence>
<dbReference type="RefSeq" id="WP_132034361.1">
    <property type="nucleotide sequence ID" value="NZ_QWDN01000002.1"/>
</dbReference>